<name>A0AA39G8U1_SARSR</name>
<accession>A0AA39G8U1</accession>
<dbReference type="Pfam" id="PF00484">
    <property type="entry name" value="Pro_CA"/>
    <property type="match status" value="1"/>
</dbReference>
<protein>
    <recommendedName>
        <fullName evidence="2 8">Carbonic anhydrase</fullName>
        <ecNumber evidence="2 8">4.2.1.1</ecNumber>
    </recommendedName>
    <alternativeName>
        <fullName evidence="8">Carbonate dehydratase</fullName>
    </alternativeName>
</protein>
<dbReference type="GO" id="GO:0004089">
    <property type="term" value="F:carbonate dehydratase activity"/>
    <property type="evidence" value="ECO:0007669"/>
    <property type="project" value="UniProtKB-UniRule"/>
</dbReference>
<dbReference type="EC" id="4.2.1.1" evidence="2 8"/>
<dbReference type="InterPro" id="IPR001765">
    <property type="entry name" value="Carbonic_anhydrase"/>
</dbReference>
<dbReference type="GO" id="GO:0005737">
    <property type="term" value="C:cytoplasm"/>
    <property type="evidence" value="ECO:0007669"/>
    <property type="project" value="TreeGrafter"/>
</dbReference>
<evidence type="ECO:0000256" key="8">
    <source>
        <dbReference type="RuleBase" id="RU003956"/>
    </source>
</evidence>
<evidence type="ECO:0000256" key="2">
    <source>
        <dbReference type="ARBA" id="ARBA00012925"/>
    </source>
</evidence>
<evidence type="ECO:0000313" key="10">
    <source>
        <dbReference type="Proteomes" id="UP001175261"/>
    </source>
</evidence>
<comment type="caution">
    <text evidence="9">The sequence shown here is derived from an EMBL/GenBank/DDBJ whole genome shotgun (WGS) entry which is preliminary data.</text>
</comment>
<evidence type="ECO:0000256" key="6">
    <source>
        <dbReference type="ARBA" id="ARBA00048348"/>
    </source>
</evidence>
<evidence type="ECO:0000256" key="7">
    <source>
        <dbReference type="PIRSR" id="PIRSR601765-1"/>
    </source>
</evidence>
<dbReference type="SMART" id="SM00947">
    <property type="entry name" value="Pro_CA"/>
    <property type="match status" value="1"/>
</dbReference>
<reference evidence="9" key="1">
    <citation type="submission" date="2022-10" db="EMBL/GenBank/DDBJ databases">
        <title>Determination and structural analysis of whole genome sequence of Sarocladium strictum F4-1.</title>
        <authorList>
            <person name="Hu L."/>
            <person name="Jiang Y."/>
        </authorList>
    </citation>
    <scope>NUCLEOTIDE SEQUENCE</scope>
    <source>
        <strain evidence="9">F4-1</strain>
    </source>
</reference>
<dbReference type="CDD" id="cd00883">
    <property type="entry name" value="beta_CA_cladeA"/>
    <property type="match status" value="1"/>
</dbReference>
<evidence type="ECO:0000256" key="4">
    <source>
        <dbReference type="ARBA" id="ARBA00022833"/>
    </source>
</evidence>
<comment type="catalytic activity">
    <reaction evidence="6 8">
        <text>hydrogencarbonate + H(+) = CO2 + H2O</text>
        <dbReference type="Rhea" id="RHEA:10748"/>
        <dbReference type="ChEBI" id="CHEBI:15377"/>
        <dbReference type="ChEBI" id="CHEBI:15378"/>
        <dbReference type="ChEBI" id="CHEBI:16526"/>
        <dbReference type="ChEBI" id="CHEBI:17544"/>
        <dbReference type="EC" id="4.2.1.1"/>
    </reaction>
</comment>
<keyword evidence="5 8" id="KW-0456">Lyase</keyword>
<sequence>MASEDDYTYALSSNQAWAGYKARQNPSFFKTIAEKNSPSILWIGCSDARVPETTILGLQPGDIFVHRNVANIVSPTDLNTLAVIEHAVINLQVKHIVLCGHTGCDMVEAALGDGTMGGILDIWLTPLRALTGQVSAQMNGHTSNEQKCNRVAELNVEAGVRTLKANWAVRMGMKSRGVTVHGCMFDMATGKVTELGSSSTGAKSGGTAPGQVVRGHHGMLVFRGRSASMAIQ</sequence>
<keyword evidence="3 7" id="KW-0479">Metal-binding</keyword>
<dbReference type="InterPro" id="IPR036874">
    <property type="entry name" value="Carbonic_anhydrase_sf"/>
</dbReference>
<evidence type="ECO:0000313" key="9">
    <source>
        <dbReference type="EMBL" id="KAK0382808.1"/>
    </source>
</evidence>
<keyword evidence="4 7" id="KW-0862">Zinc</keyword>
<proteinExistence type="inferred from homology"/>
<dbReference type="Proteomes" id="UP001175261">
    <property type="component" value="Unassembled WGS sequence"/>
</dbReference>
<comment type="cofactor">
    <cofactor evidence="7">
        <name>Zn(2+)</name>
        <dbReference type="ChEBI" id="CHEBI:29105"/>
    </cofactor>
    <text evidence="7">Binds 1 zinc ion per subunit.</text>
</comment>
<evidence type="ECO:0000256" key="1">
    <source>
        <dbReference type="ARBA" id="ARBA00006217"/>
    </source>
</evidence>
<dbReference type="AlphaFoldDB" id="A0AA39G8U1"/>
<feature type="binding site" evidence="7">
    <location>
        <position position="47"/>
    </location>
    <ligand>
        <name>Zn(2+)</name>
        <dbReference type="ChEBI" id="CHEBI:29105"/>
    </ligand>
</feature>
<dbReference type="PANTHER" id="PTHR11002">
    <property type="entry name" value="CARBONIC ANHYDRASE"/>
    <property type="match status" value="1"/>
</dbReference>
<comment type="similarity">
    <text evidence="1 8">Belongs to the beta-class carbonic anhydrase family.</text>
</comment>
<dbReference type="GO" id="GO:0034599">
    <property type="term" value="P:cellular response to oxidative stress"/>
    <property type="evidence" value="ECO:0007669"/>
    <property type="project" value="TreeGrafter"/>
</dbReference>
<comment type="function">
    <text evidence="8">Reversible hydration of carbon dioxide.</text>
</comment>
<feature type="binding site" evidence="7">
    <location>
        <position position="101"/>
    </location>
    <ligand>
        <name>Zn(2+)</name>
        <dbReference type="ChEBI" id="CHEBI:29105"/>
    </ligand>
</feature>
<dbReference type="Gene3D" id="3.40.1050.10">
    <property type="entry name" value="Carbonic anhydrase"/>
    <property type="match status" value="1"/>
</dbReference>
<evidence type="ECO:0000256" key="3">
    <source>
        <dbReference type="ARBA" id="ARBA00022723"/>
    </source>
</evidence>
<dbReference type="EMBL" id="JAPDFR010000010">
    <property type="protein sequence ID" value="KAK0382808.1"/>
    <property type="molecule type" value="Genomic_DNA"/>
</dbReference>
<gene>
    <name evidence="9" type="ORF">NLU13_9903</name>
</gene>
<dbReference type="GO" id="GO:0008270">
    <property type="term" value="F:zinc ion binding"/>
    <property type="evidence" value="ECO:0007669"/>
    <property type="project" value="UniProtKB-UniRule"/>
</dbReference>
<dbReference type="GO" id="GO:0071244">
    <property type="term" value="P:cellular response to carbon dioxide"/>
    <property type="evidence" value="ECO:0007669"/>
    <property type="project" value="TreeGrafter"/>
</dbReference>
<keyword evidence="10" id="KW-1185">Reference proteome</keyword>
<organism evidence="9 10">
    <name type="scientific">Sarocladium strictum</name>
    <name type="common">Black bundle disease fungus</name>
    <name type="synonym">Acremonium strictum</name>
    <dbReference type="NCBI Taxonomy" id="5046"/>
    <lineage>
        <taxon>Eukaryota</taxon>
        <taxon>Fungi</taxon>
        <taxon>Dikarya</taxon>
        <taxon>Ascomycota</taxon>
        <taxon>Pezizomycotina</taxon>
        <taxon>Sordariomycetes</taxon>
        <taxon>Hypocreomycetidae</taxon>
        <taxon>Hypocreales</taxon>
        <taxon>Sarocladiaceae</taxon>
        <taxon>Sarocladium</taxon>
    </lineage>
</organism>
<dbReference type="SUPFAM" id="SSF53056">
    <property type="entry name" value="beta-carbonic anhydrase, cab"/>
    <property type="match status" value="1"/>
</dbReference>
<feature type="binding site" evidence="7">
    <location>
        <position position="104"/>
    </location>
    <ligand>
        <name>Zn(2+)</name>
        <dbReference type="ChEBI" id="CHEBI:29105"/>
    </ligand>
</feature>
<feature type="binding site" evidence="7">
    <location>
        <position position="45"/>
    </location>
    <ligand>
        <name>Zn(2+)</name>
        <dbReference type="ChEBI" id="CHEBI:29105"/>
    </ligand>
</feature>
<dbReference type="PANTHER" id="PTHR11002:SF76">
    <property type="entry name" value="CARBONIC ANHYDRASE"/>
    <property type="match status" value="1"/>
</dbReference>
<evidence type="ECO:0000256" key="5">
    <source>
        <dbReference type="ARBA" id="ARBA00023239"/>
    </source>
</evidence>